<dbReference type="AlphaFoldDB" id="A0AAV3UBV9"/>
<dbReference type="EMBL" id="BAABKX010000001">
    <property type="protein sequence ID" value="GAA5041933.1"/>
    <property type="molecule type" value="Genomic_DNA"/>
</dbReference>
<organism evidence="1 2">
    <name type="scientific">Haladaptatus pallidirubidus</name>
    <dbReference type="NCBI Taxonomy" id="1008152"/>
    <lineage>
        <taxon>Archaea</taxon>
        <taxon>Methanobacteriati</taxon>
        <taxon>Methanobacteriota</taxon>
        <taxon>Stenosarchaea group</taxon>
        <taxon>Halobacteria</taxon>
        <taxon>Halobacteriales</taxon>
        <taxon>Haladaptataceae</taxon>
        <taxon>Haladaptatus</taxon>
    </lineage>
</organism>
<evidence type="ECO:0000313" key="1">
    <source>
        <dbReference type="EMBL" id="GAA5041933.1"/>
    </source>
</evidence>
<reference evidence="1 2" key="1">
    <citation type="journal article" date="2019" name="Int. J. Syst. Evol. Microbiol.">
        <title>The Global Catalogue of Microorganisms (GCM) 10K type strain sequencing project: providing services to taxonomists for standard genome sequencing and annotation.</title>
        <authorList>
            <consortium name="The Broad Institute Genomics Platform"/>
            <consortium name="The Broad Institute Genome Sequencing Center for Infectious Disease"/>
            <person name="Wu L."/>
            <person name="Ma J."/>
        </authorList>
    </citation>
    <scope>NUCLEOTIDE SEQUENCE [LARGE SCALE GENOMIC DNA]</scope>
    <source>
        <strain evidence="1 2">JCM 17504</strain>
    </source>
</reference>
<evidence type="ECO:0008006" key="3">
    <source>
        <dbReference type="Google" id="ProtNLM"/>
    </source>
</evidence>
<sequence length="198" mass="22785">MSKTQSTTSKSTASIECQNPDCETHGKVWEFHHGAYCSNECEHKHESYKHLRKLKHDHTVCYSCFTQLKTIEPPKPDHAFDVTGTGWSWDPENEWWFLERYGQEITKEMAVGFQHRTPEADVGEKQLKNLITTGTICDSCGNCNHTVHIPYLEDDHTVIGRVITRLDIDLTIPQIHHFHREYRATQDLALALGRVING</sequence>
<accession>A0AAV3UBV9</accession>
<evidence type="ECO:0000313" key="2">
    <source>
        <dbReference type="Proteomes" id="UP001501729"/>
    </source>
</evidence>
<proteinExistence type="predicted"/>
<comment type="caution">
    <text evidence="1">The sequence shown here is derived from an EMBL/GenBank/DDBJ whole genome shotgun (WGS) entry which is preliminary data.</text>
</comment>
<protein>
    <recommendedName>
        <fullName evidence="3">C2H2-type domain-containing protein</fullName>
    </recommendedName>
</protein>
<dbReference type="Proteomes" id="UP001501729">
    <property type="component" value="Unassembled WGS sequence"/>
</dbReference>
<keyword evidence="2" id="KW-1185">Reference proteome</keyword>
<gene>
    <name evidence="1" type="ORF">GCM10025751_04730</name>
</gene>
<name>A0AAV3UBV9_9EURY</name>